<dbReference type="GO" id="GO:0000724">
    <property type="term" value="P:double-strand break repair via homologous recombination"/>
    <property type="evidence" value="ECO:0007669"/>
    <property type="project" value="TreeGrafter"/>
</dbReference>
<feature type="coiled-coil region" evidence="12">
    <location>
        <begin position="334"/>
        <end position="509"/>
    </location>
</feature>
<organism evidence="15 16">
    <name type="scientific">Lipomyces starkeyi NRRL Y-11557</name>
    <dbReference type="NCBI Taxonomy" id="675824"/>
    <lineage>
        <taxon>Eukaryota</taxon>
        <taxon>Fungi</taxon>
        <taxon>Dikarya</taxon>
        <taxon>Ascomycota</taxon>
        <taxon>Saccharomycotina</taxon>
        <taxon>Lipomycetes</taxon>
        <taxon>Lipomycetales</taxon>
        <taxon>Lipomycetaceae</taxon>
        <taxon>Lipomyces</taxon>
    </lineage>
</organism>
<evidence type="ECO:0000256" key="10">
    <source>
        <dbReference type="ARBA" id="ARBA00023204"/>
    </source>
</evidence>
<keyword evidence="6" id="KW-0227">DNA damage</keyword>
<dbReference type="GO" id="GO:0035861">
    <property type="term" value="C:site of double-strand break"/>
    <property type="evidence" value="ECO:0007669"/>
    <property type="project" value="TreeGrafter"/>
</dbReference>
<keyword evidence="5" id="KW-0547">Nucleotide-binding</keyword>
<evidence type="ECO:0000313" key="16">
    <source>
        <dbReference type="Proteomes" id="UP000094385"/>
    </source>
</evidence>
<keyword evidence="4" id="KW-0158">Chromosome</keyword>
<dbReference type="Gene3D" id="3.40.50.300">
    <property type="entry name" value="P-loop containing nucleotide triphosphate hydrolases"/>
    <property type="match status" value="2"/>
</dbReference>
<feature type="compositionally biased region" description="Basic and acidic residues" evidence="13">
    <location>
        <begin position="31"/>
        <end position="46"/>
    </location>
</feature>
<evidence type="ECO:0000256" key="13">
    <source>
        <dbReference type="SAM" id="MobiDB-lite"/>
    </source>
</evidence>
<evidence type="ECO:0000256" key="2">
    <source>
        <dbReference type="ARBA" id="ARBA00004286"/>
    </source>
</evidence>
<feature type="compositionally biased region" description="Acidic residues" evidence="13">
    <location>
        <begin position="55"/>
        <end position="69"/>
    </location>
</feature>
<dbReference type="Gene3D" id="1.10.287.1490">
    <property type="match status" value="1"/>
</dbReference>
<dbReference type="PANTHER" id="PTHR19306">
    <property type="entry name" value="STRUCTURAL MAINTENANCE OF CHROMOSOMES 5,6 SMC5, SMC6"/>
    <property type="match status" value="1"/>
</dbReference>
<protein>
    <recommendedName>
        <fullName evidence="14">RecF/RecN/SMC N-terminal domain-containing protein</fullName>
    </recommendedName>
</protein>
<keyword evidence="10" id="KW-0234">DNA repair</keyword>
<name>A0A1E3Q8A1_LIPST</name>
<comment type="similarity">
    <text evidence="3">Belongs to the SMC family. SMC6 subfamily.</text>
</comment>
<evidence type="ECO:0000256" key="5">
    <source>
        <dbReference type="ARBA" id="ARBA00022741"/>
    </source>
</evidence>
<dbReference type="AlphaFoldDB" id="A0A1E3Q8A1"/>
<evidence type="ECO:0000256" key="7">
    <source>
        <dbReference type="ARBA" id="ARBA00022840"/>
    </source>
</evidence>
<reference evidence="15 16" key="1">
    <citation type="journal article" date="2016" name="Proc. Natl. Acad. Sci. U.S.A.">
        <title>Comparative genomics of biotechnologically important yeasts.</title>
        <authorList>
            <person name="Riley R."/>
            <person name="Haridas S."/>
            <person name="Wolfe K.H."/>
            <person name="Lopes M.R."/>
            <person name="Hittinger C.T."/>
            <person name="Goeker M."/>
            <person name="Salamov A.A."/>
            <person name="Wisecaver J.H."/>
            <person name="Long T.M."/>
            <person name="Calvey C.H."/>
            <person name="Aerts A.L."/>
            <person name="Barry K.W."/>
            <person name="Choi C."/>
            <person name="Clum A."/>
            <person name="Coughlan A.Y."/>
            <person name="Deshpande S."/>
            <person name="Douglass A.P."/>
            <person name="Hanson S.J."/>
            <person name="Klenk H.-P."/>
            <person name="LaButti K.M."/>
            <person name="Lapidus A."/>
            <person name="Lindquist E.A."/>
            <person name="Lipzen A.M."/>
            <person name="Meier-Kolthoff J.P."/>
            <person name="Ohm R.A."/>
            <person name="Otillar R.P."/>
            <person name="Pangilinan J.L."/>
            <person name="Peng Y."/>
            <person name="Rokas A."/>
            <person name="Rosa C.A."/>
            <person name="Scheuner C."/>
            <person name="Sibirny A.A."/>
            <person name="Slot J.C."/>
            <person name="Stielow J.B."/>
            <person name="Sun H."/>
            <person name="Kurtzman C.P."/>
            <person name="Blackwell M."/>
            <person name="Grigoriev I.V."/>
            <person name="Jeffries T.W."/>
        </authorList>
    </citation>
    <scope>NUCLEOTIDE SEQUENCE [LARGE SCALE GENOMIC DNA]</scope>
    <source>
        <strain evidence="15 16">NRRL Y-11557</strain>
    </source>
</reference>
<evidence type="ECO:0000256" key="9">
    <source>
        <dbReference type="ARBA" id="ARBA00023172"/>
    </source>
</evidence>
<dbReference type="Pfam" id="PF02463">
    <property type="entry name" value="SMC_N"/>
    <property type="match status" value="1"/>
</dbReference>
<dbReference type="GO" id="GO:0003684">
    <property type="term" value="F:damaged DNA binding"/>
    <property type="evidence" value="ECO:0007669"/>
    <property type="project" value="TreeGrafter"/>
</dbReference>
<dbReference type="InterPro" id="IPR027417">
    <property type="entry name" value="P-loop_NTPase"/>
</dbReference>
<evidence type="ECO:0000256" key="6">
    <source>
        <dbReference type="ARBA" id="ARBA00022763"/>
    </source>
</evidence>
<evidence type="ECO:0000256" key="8">
    <source>
        <dbReference type="ARBA" id="ARBA00023054"/>
    </source>
</evidence>
<feature type="coiled-coil region" evidence="12">
    <location>
        <begin position="937"/>
        <end position="971"/>
    </location>
</feature>
<sequence length="1130" mass="129529">MARLKRPATAKDYSESPDSTSEGYIDSESAEAERSTHTAKRLRSDDNIAASEQESGFEEQSDFDDGVDSEDEAFDQLNLTQGPDADAVATAGIINSVELVNFMCHKFLKIDFGPQINFVIGHNGSGKSAILTAITVCLGAKASVTNRASSLKSLIKEGCNSASVTVTIKNEGEGFKPEKYGKEVWVERIIQLNGSSSYRIKNCKGVLISKDKEELTSMLDFFGLMVDNPMTILSQDTARSFLSSSTPEEKYSLFMKGIRLDSLRNDYDAFHLYVEKTIATVKGRREALNELRARRDEAAELYKKTQNHREVRDTLTRLQGQFAWATVVDSEKALAAHDENAETVAQEAQQAEQAVVEAASNYEKSREKFAETQQELQDFHERLEPLSQQIDSYRGQMKDKKDLVREAKNDERNMFTAIEALRKKVAASDNKIAEERKRLTDLDGGRRAKLAEDHSNGQNRLQQLKMDLEQAIIDGRKMQNEMERHKVEVETAKNKFNNKQQELNDVQSRIGRLRAHQQKYMTVFGQNIDSVLKAIERESRFVQKPVGPIGSHIRMKQPEWGPILEAYFNRTLDSFAVTCKEDEELLKSILNQYRFRSNIIIRKDERFNFSQNSPDPKFQTVLDCLEFEHEYVKYIMIDVHNIERVILIADRKEADRVMYTNPRNVTFCFAKWPGNPMDGYRLNNKRGASGTQPQRGRRDPPRMKMDSDMQMRSLMEEEQKIQEQLDSLQAQWRGLDNMNADFRRREQSIVTKIGHLKADIQNTETEIDRLAVLMSAADETSRLNALEESRDTFLAELANLENVQYPNIIMEKDRRFMELNEVTGELEAKKKELEQANVAVAERQKQVENATEASIQLNAVVTFRRKQLDERLSKLQKILAEREKLVANLEEVTRLTQSIYPKRIEIEEGKTADQFKAEMIQVQQSYQTSIRTLPKPVEQIIEDHNTAQREYNDAARELTNLTALMNKLNETYLERRDRYYIFRNQICTRAKDIFRHTLDERGFKGRLFISHENETLNLKVEPVDSGKSNSDKGKRNVATLSGGEKSYTQICLLMSLWDAMNCPLRGLDEFDVFMDAVNRRISLKMMIQTAQRSSQTQTVFITPQDMGNIKLSDDVKIIRMADPERGAVTA</sequence>
<evidence type="ECO:0000259" key="14">
    <source>
        <dbReference type="Pfam" id="PF02463"/>
    </source>
</evidence>
<evidence type="ECO:0000256" key="3">
    <source>
        <dbReference type="ARBA" id="ARBA00006793"/>
    </source>
</evidence>
<dbReference type="GO" id="GO:0005634">
    <property type="term" value="C:nucleus"/>
    <property type="evidence" value="ECO:0007669"/>
    <property type="project" value="UniProtKB-SubCell"/>
</dbReference>
<dbReference type="OrthoDB" id="10265785at2759"/>
<evidence type="ECO:0000256" key="11">
    <source>
        <dbReference type="ARBA" id="ARBA00023242"/>
    </source>
</evidence>
<dbReference type="GO" id="GO:0005524">
    <property type="term" value="F:ATP binding"/>
    <property type="evidence" value="ECO:0007669"/>
    <property type="project" value="UniProtKB-KW"/>
</dbReference>
<keyword evidence="8 12" id="KW-0175">Coiled coil</keyword>
<feature type="compositionally biased region" description="Basic and acidic residues" evidence="13">
    <location>
        <begin position="696"/>
        <end position="705"/>
    </location>
</feature>
<evidence type="ECO:0000256" key="4">
    <source>
        <dbReference type="ARBA" id="ARBA00022454"/>
    </source>
</evidence>
<keyword evidence="7" id="KW-0067">ATP-binding</keyword>
<gene>
    <name evidence="15" type="ORF">LIPSTDRAFT_104249</name>
</gene>
<evidence type="ECO:0000256" key="12">
    <source>
        <dbReference type="SAM" id="Coils"/>
    </source>
</evidence>
<dbReference type="STRING" id="675824.A0A1E3Q8A1"/>
<dbReference type="PANTHER" id="PTHR19306:SF6">
    <property type="entry name" value="STRUCTURAL MAINTENANCE OF CHROMOSOMES PROTEIN 6"/>
    <property type="match status" value="1"/>
</dbReference>
<comment type="subcellular location">
    <subcellularLocation>
        <location evidence="2">Chromosome</location>
    </subcellularLocation>
    <subcellularLocation>
        <location evidence="1">Nucleus</location>
    </subcellularLocation>
</comment>
<feature type="coiled-coil region" evidence="12">
    <location>
        <begin position="783"/>
        <end position="895"/>
    </location>
</feature>
<dbReference type="GO" id="GO:0030915">
    <property type="term" value="C:Smc5-Smc6 complex"/>
    <property type="evidence" value="ECO:0007669"/>
    <property type="project" value="TreeGrafter"/>
</dbReference>
<accession>A0A1E3Q8A1</accession>
<keyword evidence="11" id="KW-0539">Nucleus</keyword>
<evidence type="ECO:0000256" key="1">
    <source>
        <dbReference type="ARBA" id="ARBA00004123"/>
    </source>
</evidence>
<dbReference type="Proteomes" id="UP000094385">
    <property type="component" value="Unassembled WGS sequence"/>
</dbReference>
<dbReference type="SUPFAM" id="SSF52540">
    <property type="entry name" value="P-loop containing nucleoside triphosphate hydrolases"/>
    <property type="match status" value="1"/>
</dbReference>
<keyword evidence="16" id="KW-1185">Reference proteome</keyword>
<dbReference type="GO" id="GO:0007059">
    <property type="term" value="P:chromosome segregation"/>
    <property type="evidence" value="ECO:0007669"/>
    <property type="project" value="UniProtKB-ARBA"/>
</dbReference>
<feature type="region of interest" description="Disordered" evidence="13">
    <location>
        <begin position="1"/>
        <end position="69"/>
    </location>
</feature>
<dbReference type="EMBL" id="KV454293">
    <property type="protein sequence ID" value="ODQ73724.1"/>
    <property type="molecule type" value="Genomic_DNA"/>
</dbReference>
<feature type="domain" description="RecF/RecN/SMC N-terminal" evidence="14">
    <location>
        <begin position="94"/>
        <end position="1102"/>
    </location>
</feature>
<feature type="region of interest" description="Disordered" evidence="13">
    <location>
        <begin position="680"/>
        <end position="705"/>
    </location>
</feature>
<evidence type="ECO:0000313" key="15">
    <source>
        <dbReference type="EMBL" id="ODQ73724.1"/>
    </source>
</evidence>
<dbReference type="GO" id="GO:0003697">
    <property type="term" value="F:single-stranded DNA binding"/>
    <property type="evidence" value="ECO:0007669"/>
    <property type="project" value="TreeGrafter"/>
</dbReference>
<keyword evidence="9" id="KW-0233">DNA recombination</keyword>
<proteinExistence type="inferred from homology"/>
<dbReference type="InterPro" id="IPR003395">
    <property type="entry name" value="RecF/RecN/SMC_N"/>
</dbReference>